<keyword evidence="9" id="KW-1133">Transmembrane helix</keyword>
<dbReference type="SMART" id="SM00382">
    <property type="entry name" value="AAA"/>
    <property type="match status" value="1"/>
</dbReference>
<dbReference type="GO" id="GO:0005743">
    <property type="term" value="C:mitochondrial inner membrane"/>
    <property type="evidence" value="ECO:0007669"/>
    <property type="project" value="TreeGrafter"/>
</dbReference>
<proteinExistence type="inferred from homology"/>
<dbReference type="SUPFAM" id="SSF52540">
    <property type="entry name" value="P-loop containing nucleoside triphosphate hydrolases"/>
    <property type="match status" value="1"/>
</dbReference>
<keyword evidence="11" id="KW-0325">Glycoprotein</keyword>
<evidence type="ECO:0000256" key="9">
    <source>
        <dbReference type="ARBA" id="ARBA00022989"/>
    </source>
</evidence>
<dbReference type="PROSITE" id="PS50929">
    <property type="entry name" value="ABC_TM1F"/>
    <property type="match status" value="1"/>
</dbReference>
<dbReference type="Gene3D" id="3.40.50.300">
    <property type="entry name" value="P-loop containing nucleotide triphosphate hydrolases"/>
    <property type="match status" value="1"/>
</dbReference>
<dbReference type="FunFam" id="3.40.50.300:FF:000479">
    <property type="entry name" value="Multidrug resistance protein 1A"/>
    <property type="match status" value="1"/>
</dbReference>
<keyword evidence="13" id="KW-1185">Reference proteome</keyword>
<dbReference type="GO" id="GO:0015421">
    <property type="term" value="F:ABC-type oligopeptide transporter activity"/>
    <property type="evidence" value="ECO:0007669"/>
    <property type="project" value="TreeGrafter"/>
</dbReference>
<reference evidence="12" key="1">
    <citation type="submission" date="2020-04" db="EMBL/GenBank/DDBJ databases">
        <authorList>
            <person name="Alioto T."/>
            <person name="Alioto T."/>
            <person name="Gomez Garrido J."/>
        </authorList>
    </citation>
    <scope>NUCLEOTIDE SEQUENCE</scope>
    <source>
        <strain evidence="12">A484AB</strain>
    </source>
</reference>
<dbReference type="EMBL" id="CACRXK020005905">
    <property type="protein sequence ID" value="CAB4007770.1"/>
    <property type="molecule type" value="Genomic_DNA"/>
</dbReference>
<dbReference type="InterPro" id="IPR017871">
    <property type="entry name" value="ABC_transporter-like_CS"/>
</dbReference>
<dbReference type="InterPro" id="IPR036640">
    <property type="entry name" value="ABC1_TM_sf"/>
</dbReference>
<dbReference type="InterPro" id="IPR011527">
    <property type="entry name" value="ABC1_TM_dom"/>
</dbReference>
<dbReference type="SUPFAM" id="SSF90123">
    <property type="entry name" value="ABC transporter transmembrane region"/>
    <property type="match status" value="1"/>
</dbReference>
<dbReference type="GO" id="GO:0090374">
    <property type="term" value="P:oligopeptide export from mitochondrion"/>
    <property type="evidence" value="ECO:0007669"/>
    <property type="project" value="TreeGrafter"/>
</dbReference>
<dbReference type="InterPro" id="IPR003439">
    <property type="entry name" value="ABC_transporter-like_ATP-bd"/>
</dbReference>
<comment type="caution">
    <text evidence="12">The sequence shown here is derived from an EMBL/GenBank/DDBJ whole genome shotgun (WGS) entry which is preliminary data.</text>
</comment>
<keyword evidence="10" id="KW-0472">Membrane</keyword>
<dbReference type="OrthoDB" id="6500128at2759"/>
<evidence type="ECO:0000256" key="1">
    <source>
        <dbReference type="ARBA" id="ARBA00004141"/>
    </source>
</evidence>
<protein>
    <submittedName>
        <fullName evidence="12">Multidrug resistance 1 isoform X3</fullName>
    </submittedName>
</protein>
<dbReference type="PROSITE" id="PS50893">
    <property type="entry name" value="ABC_TRANSPORTER_2"/>
    <property type="match status" value="1"/>
</dbReference>
<dbReference type="Pfam" id="PF00664">
    <property type="entry name" value="ABC_membrane"/>
    <property type="match status" value="1"/>
</dbReference>
<evidence type="ECO:0000256" key="8">
    <source>
        <dbReference type="ARBA" id="ARBA00022967"/>
    </source>
</evidence>
<evidence type="ECO:0000313" key="13">
    <source>
        <dbReference type="Proteomes" id="UP001152795"/>
    </source>
</evidence>
<comment type="subcellular location">
    <subcellularLocation>
        <location evidence="1">Membrane</location>
        <topology evidence="1">Multi-pass membrane protein</topology>
    </subcellularLocation>
</comment>
<evidence type="ECO:0000256" key="10">
    <source>
        <dbReference type="ARBA" id="ARBA00023136"/>
    </source>
</evidence>
<comment type="similarity">
    <text evidence="2">Belongs to the ABC transporter superfamily. ABCB family. Multidrug resistance exporter (TC 3.A.1.201) subfamily.</text>
</comment>
<dbReference type="CDD" id="cd03249">
    <property type="entry name" value="ABC_MTABC3_MDL1_MDL2"/>
    <property type="match status" value="1"/>
</dbReference>
<evidence type="ECO:0000256" key="4">
    <source>
        <dbReference type="ARBA" id="ARBA00022692"/>
    </source>
</evidence>
<keyword evidence="7" id="KW-0067">ATP-binding</keyword>
<keyword evidence="6" id="KW-0547">Nucleotide-binding</keyword>
<dbReference type="PROSITE" id="PS00211">
    <property type="entry name" value="ABC_TRANSPORTER_1"/>
    <property type="match status" value="1"/>
</dbReference>
<keyword evidence="8" id="KW-1278">Translocase</keyword>
<evidence type="ECO:0000313" key="12">
    <source>
        <dbReference type="EMBL" id="CAB4007770.1"/>
    </source>
</evidence>
<dbReference type="Gene3D" id="1.20.1560.10">
    <property type="entry name" value="ABC transporter type 1, transmembrane domain"/>
    <property type="match status" value="1"/>
</dbReference>
<accession>A0A7D9IHM3</accession>
<dbReference type="AlphaFoldDB" id="A0A7D9IHM3"/>
<dbReference type="Proteomes" id="UP001152795">
    <property type="component" value="Unassembled WGS sequence"/>
</dbReference>
<dbReference type="InterPro" id="IPR027417">
    <property type="entry name" value="P-loop_NTPase"/>
</dbReference>
<dbReference type="InterPro" id="IPR039421">
    <property type="entry name" value="Type_1_exporter"/>
</dbReference>
<organism evidence="12 13">
    <name type="scientific">Paramuricea clavata</name>
    <name type="common">Red gorgonian</name>
    <name type="synonym">Violescent sea-whip</name>
    <dbReference type="NCBI Taxonomy" id="317549"/>
    <lineage>
        <taxon>Eukaryota</taxon>
        <taxon>Metazoa</taxon>
        <taxon>Cnidaria</taxon>
        <taxon>Anthozoa</taxon>
        <taxon>Octocorallia</taxon>
        <taxon>Malacalcyonacea</taxon>
        <taxon>Plexauridae</taxon>
        <taxon>Paramuricea</taxon>
    </lineage>
</organism>
<dbReference type="Pfam" id="PF00005">
    <property type="entry name" value="ABC_tran"/>
    <property type="match status" value="1"/>
</dbReference>
<keyword evidence="3" id="KW-0813">Transport</keyword>
<keyword evidence="5" id="KW-0677">Repeat</keyword>
<sequence length="403" mass="44225">MLLLGGKARYGGDEESGQIAIETISNMQTVASLGREELFFQRYVEVADRHFLKSKRGAHYSGLSIGTSQWILNLCSAASMLYAGKLVNDDEMDFPDVMKVLMAIIMGSLMIGQLAALSPDFGKGRIGAAHLFKLFNRIPVIDSASDRGVKPDGVKGNIQFRKIEFRYPARQSVKVLRRLNLGVKSGETLALVGSSGCGKSTSVALIERFYNPEAGSITLDDNEINALNLKWLRRQIGIVSQEPVLFDLTIRENIAYGDNTRDVSMEEIIQAAKDANIHDFISSLTDGYETRVGDKGTLISGGQKQRIAIARALVRNPKILLLDEATSALDTESEKVVQDALDKAREGRTTLVIAHRLSTIQNANCIVVLRKGKVIEQGTHQELINKRGAYYVLQKAQALGSNL</sequence>
<dbReference type="GO" id="GO:0016887">
    <property type="term" value="F:ATP hydrolysis activity"/>
    <property type="evidence" value="ECO:0007669"/>
    <property type="project" value="InterPro"/>
</dbReference>
<evidence type="ECO:0000256" key="7">
    <source>
        <dbReference type="ARBA" id="ARBA00022840"/>
    </source>
</evidence>
<dbReference type="PANTHER" id="PTHR43394:SF27">
    <property type="entry name" value="ATP-DEPENDENT TRANSLOCASE ABCB1-LIKE"/>
    <property type="match status" value="1"/>
</dbReference>
<keyword evidence="4" id="KW-0812">Transmembrane</keyword>
<evidence type="ECO:0000256" key="11">
    <source>
        <dbReference type="ARBA" id="ARBA00023180"/>
    </source>
</evidence>
<dbReference type="InterPro" id="IPR003593">
    <property type="entry name" value="AAA+_ATPase"/>
</dbReference>
<dbReference type="PANTHER" id="PTHR43394">
    <property type="entry name" value="ATP-DEPENDENT PERMEASE MDL1, MITOCHONDRIAL"/>
    <property type="match status" value="1"/>
</dbReference>
<evidence type="ECO:0000256" key="3">
    <source>
        <dbReference type="ARBA" id="ARBA00022448"/>
    </source>
</evidence>
<dbReference type="GO" id="GO:0005524">
    <property type="term" value="F:ATP binding"/>
    <property type="evidence" value="ECO:0007669"/>
    <property type="project" value="UniProtKB-KW"/>
</dbReference>
<evidence type="ECO:0000256" key="2">
    <source>
        <dbReference type="ARBA" id="ARBA00007577"/>
    </source>
</evidence>
<evidence type="ECO:0000256" key="6">
    <source>
        <dbReference type="ARBA" id="ARBA00022741"/>
    </source>
</evidence>
<gene>
    <name evidence="12" type="ORF">PACLA_8A050842</name>
</gene>
<evidence type="ECO:0000256" key="5">
    <source>
        <dbReference type="ARBA" id="ARBA00022737"/>
    </source>
</evidence>
<name>A0A7D9IHM3_PARCT</name>